<dbReference type="GO" id="GO:0000398">
    <property type="term" value="P:mRNA splicing, via spliceosome"/>
    <property type="evidence" value="ECO:0007669"/>
    <property type="project" value="InterPro"/>
</dbReference>
<dbReference type="OrthoDB" id="666364at2759"/>
<proteinExistence type="inferred from homology"/>
<feature type="region of interest" description="Disordered" evidence="2">
    <location>
        <begin position="479"/>
        <end position="560"/>
    </location>
</feature>
<dbReference type="Proteomes" id="UP000076078">
    <property type="component" value="Unassembled WGS sequence"/>
</dbReference>
<dbReference type="OMA" id="YGQRRGW"/>
<organism evidence="4 5">
    <name type="scientific">Tieghemostelium lacteum</name>
    <name type="common">Slime mold</name>
    <name type="synonym">Dictyostelium lacteum</name>
    <dbReference type="NCBI Taxonomy" id="361077"/>
    <lineage>
        <taxon>Eukaryota</taxon>
        <taxon>Amoebozoa</taxon>
        <taxon>Evosea</taxon>
        <taxon>Eumycetozoa</taxon>
        <taxon>Dictyostelia</taxon>
        <taxon>Dictyosteliales</taxon>
        <taxon>Raperosteliaceae</taxon>
        <taxon>Tieghemostelium</taxon>
    </lineage>
</organism>
<feature type="compositionally biased region" description="Acidic residues" evidence="2">
    <location>
        <begin position="388"/>
        <end position="398"/>
    </location>
</feature>
<protein>
    <recommendedName>
        <fullName evidence="3">SKI-interacting protein SKIP SNW domain-containing protein</fullName>
    </recommendedName>
</protein>
<evidence type="ECO:0000313" key="5">
    <source>
        <dbReference type="Proteomes" id="UP000076078"/>
    </source>
</evidence>
<dbReference type="Pfam" id="PF02731">
    <property type="entry name" value="SKIP_SNW"/>
    <property type="match status" value="1"/>
</dbReference>
<feature type="region of interest" description="Disordered" evidence="2">
    <location>
        <begin position="227"/>
        <end position="247"/>
    </location>
</feature>
<feature type="domain" description="SKI-interacting protein SKIP SNW" evidence="3">
    <location>
        <begin position="196"/>
        <end position="348"/>
    </location>
</feature>
<feature type="compositionally biased region" description="Low complexity" evidence="2">
    <location>
        <begin position="352"/>
        <end position="363"/>
    </location>
</feature>
<evidence type="ECO:0000259" key="3">
    <source>
        <dbReference type="Pfam" id="PF02731"/>
    </source>
</evidence>
<feature type="region of interest" description="Disordered" evidence="2">
    <location>
        <begin position="1"/>
        <end position="21"/>
    </location>
</feature>
<feature type="compositionally biased region" description="Low complexity" evidence="2">
    <location>
        <begin position="533"/>
        <end position="544"/>
    </location>
</feature>
<feature type="region of interest" description="Disordered" evidence="2">
    <location>
        <begin position="344"/>
        <end position="466"/>
    </location>
</feature>
<feature type="compositionally biased region" description="Basic and acidic residues" evidence="2">
    <location>
        <begin position="399"/>
        <end position="452"/>
    </location>
</feature>
<evidence type="ECO:0000256" key="1">
    <source>
        <dbReference type="ARBA" id="ARBA00010197"/>
    </source>
</evidence>
<dbReference type="EMBL" id="LODT01000051">
    <property type="protein sequence ID" value="KYQ88534.1"/>
    <property type="molecule type" value="Genomic_DNA"/>
</dbReference>
<feature type="compositionally biased region" description="Polar residues" evidence="2">
    <location>
        <begin position="499"/>
        <end position="508"/>
    </location>
</feature>
<dbReference type="AlphaFoldDB" id="A0A151Z407"/>
<dbReference type="FunCoup" id="A0A151Z407">
    <property type="interactions" value="981"/>
</dbReference>
<keyword evidence="5" id="KW-1185">Reference proteome</keyword>
<reference evidence="4 5" key="1">
    <citation type="submission" date="2015-12" db="EMBL/GenBank/DDBJ databases">
        <title>Dictyostelia acquired genes for synthesis and detection of signals that induce cell-type specialization by lateral gene transfer from prokaryotes.</title>
        <authorList>
            <person name="Gloeckner G."/>
            <person name="Schaap P."/>
        </authorList>
    </citation>
    <scope>NUCLEOTIDE SEQUENCE [LARGE SCALE GENOMIC DNA]</scope>
    <source>
        <strain evidence="4 5">TK</strain>
    </source>
</reference>
<dbReference type="InterPro" id="IPR017862">
    <property type="entry name" value="SKI-int_prot_SKIP"/>
</dbReference>
<evidence type="ECO:0000256" key="2">
    <source>
        <dbReference type="SAM" id="MobiDB-lite"/>
    </source>
</evidence>
<gene>
    <name evidence="4" type="ORF">DLAC_11845</name>
</gene>
<dbReference type="InParanoid" id="A0A151Z407"/>
<evidence type="ECO:0000313" key="4">
    <source>
        <dbReference type="EMBL" id="KYQ88534.1"/>
    </source>
</evidence>
<dbReference type="STRING" id="361077.A0A151Z407"/>
<dbReference type="InterPro" id="IPR004015">
    <property type="entry name" value="SKI-int_prot_SKIP_SNW-dom"/>
</dbReference>
<sequence>MTSLESLLPQPKNTYNNQGIKEEEEYYKLHIGNEQQQQQQKKVNEPKIEIKKVIPPYGKRKGYQPKNIEDFGDGGAFPEIHMTQYPLNMGKKGVGISQSTGSQKALVPIQTDSTGRVKHEMILSGGMQGGSKALINSQYSDLLPKNFTEQQLQRPDEEELKETQDRTKNALEKIIGQKIKSNQTGQNIEGKSVVSYVNYTSSTGKDGSKVIRMVEVQHDPLEPPKHRIKKKVQVSGSPPPTVMHSPPKKLTAQEKKEWDIPPCVSNWVNKNGYAIALDKRLNADGRGLQQVEINDKFAQFSQALYISEQQAREEVAARAELEKNLLLKEKEKKQEMMRKLAEDVRLERSGISNNNSNSRQQQQHRNDDRDDRKRIRDESSDSSSSDSSDSDSSDSDNSDSERDDNNSNNDKYEKEKRDRLRLEKKRERERKYRLETTKKSKTTRDQDRDISEKIALGGAMGGARRTEDSVYDQRLFNQSESLSSGFGDDEAYNVYSKPLFNNNPSANSIYRPRVNKNDDFSSVDDILANKRFNNTSTSTNPSTSDPFGMNEFLSSAKNKK</sequence>
<dbReference type="PANTHER" id="PTHR12096">
    <property type="entry name" value="NUCLEAR PROTEIN SKIP-RELATED"/>
    <property type="match status" value="1"/>
</dbReference>
<dbReference type="GO" id="GO:0005681">
    <property type="term" value="C:spliceosomal complex"/>
    <property type="evidence" value="ECO:0007669"/>
    <property type="project" value="InterPro"/>
</dbReference>
<accession>A0A151Z407</accession>
<feature type="compositionally biased region" description="Polar residues" evidence="2">
    <location>
        <begin position="1"/>
        <end position="19"/>
    </location>
</feature>
<feature type="compositionally biased region" description="Basic and acidic residues" evidence="2">
    <location>
        <begin position="364"/>
        <end position="379"/>
    </location>
</feature>
<name>A0A151Z407_TIELA</name>
<comment type="caution">
    <text evidence="4">The sequence shown here is derived from an EMBL/GenBank/DDBJ whole genome shotgun (WGS) entry which is preliminary data.</text>
</comment>
<comment type="similarity">
    <text evidence="1">Belongs to the SNW family.</text>
</comment>